<dbReference type="InterPro" id="IPR031322">
    <property type="entry name" value="Shikimate/glucono_kinase"/>
</dbReference>
<feature type="binding site" evidence="11">
    <location>
        <begin position="11"/>
        <end position="16"/>
    </location>
    <ligand>
        <name>ATP</name>
        <dbReference type="ChEBI" id="CHEBI:30616"/>
    </ligand>
</feature>
<comment type="similarity">
    <text evidence="2 11">Belongs to the shikimate kinase family.</text>
</comment>
<dbReference type="PANTHER" id="PTHR21087">
    <property type="entry name" value="SHIKIMATE KINASE"/>
    <property type="match status" value="1"/>
</dbReference>
<comment type="function">
    <text evidence="11">Catalyzes the specific phosphorylation of the 3-hydroxyl group of shikimic acid using ATP as a cosubstrate.</text>
</comment>
<dbReference type="eggNOG" id="COG0703">
    <property type="taxonomic scope" value="Bacteria"/>
</dbReference>
<comment type="catalytic activity">
    <reaction evidence="10 11">
        <text>shikimate + ATP = 3-phosphoshikimate + ADP + H(+)</text>
        <dbReference type="Rhea" id="RHEA:13121"/>
        <dbReference type="ChEBI" id="CHEBI:15378"/>
        <dbReference type="ChEBI" id="CHEBI:30616"/>
        <dbReference type="ChEBI" id="CHEBI:36208"/>
        <dbReference type="ChEBI" id="CHEBI:145989"/>
        <dbReference type="ChEBI" id="CHEBI:456216"/>
        <dbReference type="EC" id="2.7.1.71"/>
    </reaction>
</comment>
<keyword evidence="11" id="KW-0460">Magnesium</keyword>
<keyword evidence="8 11" id="KW-0067">ATP-binding</keyword>
<dbReference type="PROSITE" id="PS01128">
    <property type="entry name" value="SHIKIMATE_KINASE"/>
    <property type="match status" value="1"/>
</dbReference>
<dbReference type="Gene3D" id="3.40.50.300">
    <property type="entry name" value="P-loop containing nucleotide triphosphate hydrolases"/>
    <property type="match status" value="1"/>
</dbReference>
<proteinExistence type="inferred from homology"/>
<evidence type="ECO:0000256" key="1">
    <source>
        <dbReference type="ARBA" id="ARBA00004842"/>
    </source>
</evidence>
<evidence type="ECO:0000256" key="8">
    <source>
        <dbReference type="ARBA" id="ARBA00022840"/>
    </source>
</evidence>
<feature type="binding site" evidence="11">
    <location>
        <position position="78"/>
    </location>
    <ligand>
        <name>substrate</name>
    </ligand>
</feature>
<dbReference type="UniPathway" id="UPA00053">
    <property type="reaction ID" value="UER00088"/>
</dbReference>
<name>A0A0A2TBN1_9BACI</name>
<keyword evidence="11" id="KW-0963">Cytoplasm</keyword>
<feature type="binding site" evidence="11">
    <location>
        <position position="133"/>
    </location>
    <ligand>
        <name>substrate</name>
    </ligand>
</feature>
<accession>A0A0A2TBN1</accession>
<evidence type="ECO:0000256" key="6">
    <source>
        <dbReference type="ARBA" id="ARBA00022741"/>
    </source>
</evidence>
<organism evidence="12 13">
    <name type="scientific">Pontibacillus yanchengensis Y32</name>
    <dbReference type="NCBI Taxonomy" id="1385514"/>
    <lineage>
        <taxon>Bacteria</taxon>
        <taxon>Bacillati</taxon>
        <taxon>Bacillota</taxon>
        <taxon>Bacilli</taxon>
        <taxon>Bacillales</taxon>
        <taxon>Bacillaceae</taxon>
        <taxon>Pontibacillus</taxon>
    </lineage>
</organism>
<evidence type="ECO:0000256" key="2">
    <source>
        <dbReference type="ARBA" id="ARBA00006997"/>
    </source>
</evidence>
<dbReference type="GO" id="GO:0009423">
    <property type="term" value="P:chorismate biosynthetic process"/>
    <property type="evidence" value="ECO:0007669"/>
    <property type="project" value="UniProtKB-UniRule"/>
</dbReference>
<feature type="binding site" evidence="11">
    <location>
        <position position="33"/>
    </location>
    <ligand>
        <name>substrate</name>
    </ligand>
</feature>
<dbReference type="AlphaFoldDB" id="A0A0A2TBN1"/>
<dbReference type="GO" id="GO:0005829">
    <property type="term" value="C:cytosol"/>
    <property type="evidence" value="ECO:0007669"/>
    <property type="project" value="TreeGrafter"/>
</dbReference>
<dbReference type="Pfam" id="PF01202">
    <property type="entry name" value="SKI"/>
    <property type="match status" value="1"/>
</dbReference>
<dbReference type="InterPro" id="IPR000623">
    <property type="entry name" value="Shikimate_kinase/TSH1"/>
</dbReference>
<dbReference type="EC" id="2.7.1.71" evidence="3 11"/>
<comment type="caution">
    <text evidence="11">Lacks conserved residue(s) required for the propagation of feature annotation.</text>
</comment>
<feature type="binding site" evidence="11">
    <location>
        <position position="15"/>
    </location>
    <ligand>
        <name>Mg(2+)</name>
        <dbReference type="ChEBI" id="CHEBI:18420"/>
    </ligand>
</feature>
<sequence length="166" mass="18871">MMNIYLIGFMGSGKSSVGKELATSLGVSFIDTDSYIEEVTQKSIPAIFAEQGEDGFRSHESDALERLSTKEAVIATGGGIIEIPENKDIMTKNGIIVYLHTNFETISKRLQEDENRPLWNQDLDKRKALYERRLPLYRQFAHYVVETDDKEVETLIHELKEVIKSS</sequence>
<comment type="pathway">
    <text evidence="1 11">Metabolic intermediate biosynthesis; chorismate biosynthesis; chorismate from D-erythrose 4-phosphate and phosphoenolpyruvate: step 5/7.</text>
</comment>
<dbReference type="CDD" id="cd00464">
    <property type="entry name" value="SK"/>
    <property type="match status" value="1"/>
</dbReference>
<keyword evidence="6 11" id="KW-0547">Nucleotide-binding</keyword>
<dbReference type="OrthoDB" id="9800332at2"/>
<evidence type="ECO:0000256" key="3">
    <source>
        <dbReference type="ARBA" id="ARBA00012154"/>
    </source>
</evidence>
<reference evidence="12 13" key="1">
    <citation type="journal article" date="2015" name="Stand. Genomic Sci.">
        <title>High quality draft genome sequence of the moderately halophilic bacterium Pontibacillus yanchengensis Y32(T) and comparison among Pontibacillus genomes.</title>
        <authorList>
            <person name="Huang J."/>
            <person name="Qiao Z.X."/>
            <person name="Tang J.W."/>
            <person name="Wang G."/>
        </authorList>
    </citation>
    <scope>NUCLEOTIDE SEQUENCE [LARGE SCALE GENOMIC DNA]</scope>
    <source>
        <strain evidence="12 13">Y32</strain>
    </source>
</reference>
<evidence type="ECO:0000256" key="9">
    <source>
        <dbReference type="ARBA" id="ARBA00023141"/>
    </source>
</evidence>
<keyword evidence="5 11" id="KW-0808">Transferase</keyword>
<dbReference type="SUPFAM" id="SSF52540">
    <property type="entry name" value="P-loop containing nucleoside triphosphate hydrolases"/>
    <property type="match status" value="1"/>
</dbReference>
<keyword evidence="13" id="KW-1185">Reference proteome</keyword>
<dbReference type="GO" id="GO:0008652">
    <property type="term" value="P:amino acid biosynthetic process"/>
    <property type="evidence" value="ECO:0007669"/>
    <property type="project" value="UniProtKB-KW"/>
</dbReference>
<dbReference type="GO" id="GO:0000287">
    <property type="term" value="F:magnesium ion binding"/>
    <property type="evidence" value="ECO:0007669"/>
    <property type="project" value="UniProtKB-UniRule"/>
</dbReference>
<dbReference type="InterPro" id="IPR027417">
    <property type="entry name" value="P-loop_NTPase"/>
</dbReference>
<comment type="cofactor">
    <cofactor evidence="11">
        <name>Mg(2+)</name>
        <dbReference type="ChEBI" id="CHEBI:18420"/>
    </cofactor>
    <text evidence="11">Binds 1 Mg(2+) ion per subunit.</text>
</comment>
<comment type="subcellular location">
    <subcellularLocation>
        <location evidence="11">Cytoplasm</location>
    </subcellularLocation>
</comment>
<feature type="binding site" evidence="11">
    <location>
        <position position="57"/>
    </location>
    <ligand>
        <name>substrate</name>
    </ligand>
</feature>
<evidence type="ECO:0000256" key="7">
    <source>
        <dbReference type="ARBA" id="ARBA00022777"/>
    </source>
</evidence>
<evidence type="ECO:0000256" key="5">
    <source>
        <dbReference type="ARBA" id="ARBA00022679"/>
    </source>
</evidence>
<dbReference type="PANTHER" id="PTHR21087:SF16">
    <property type="entry name" value="SHIKIMATE KINASE 1, CHLOROPLASTIC"/>
    <property type="match status" value="1"/>
</dbReference>
<dbReference type="EMBL" id="AVBF01000020">
    <property type="protein sequence ID" value="KGP72949.1"/>
    <property type="molecule type" value="Genomic_DNA"/>
</dbReference>
<dbReference type="HAMAP" id="MF_00109">
    <property type="entry name" value="Shikimate_kinase"/>
    <property type="match status" value="1"/>
</dbReference>
<dbReference type="Proteomes" id="UP000030147">
    <property type="component" value="Unassembled WGS sequence"/>
</dbReference>
<dbReference type="GO" id="GO:0009073">
    <property type="term" value="P:aromatic amino acid family biosynthetic process"/>
    <property type="evidence" value="ECO:0007669"/>
    <property type="project" value="UniProtKB-KW"/>
</dbReference>
<comment type="subunit">
    <text evidence="11">Monomer.</text>
</comment>
<evidence type="ECO:0000256" key="11">
    <source>
        <dbReference type="HAMAP-Rule" id="MF_00109"/>
    </source>
</evidence>
<dbReference type="InterPro" id="IPR023000">
    <property type="entry name" value="Shikimate_kinase_CS"/>
</dbReference>
<feature type="binding site" evidence="11">
    <location>
        <position position="116"/>
    </location>
    <ligand>
        <name>ATP</name>
        <dbReference type="ChEBI" id="CHEBI:30616"/>
    </ligand>
</feature>
<keyword evidence="11" id="KW-0479">Metal-binding</keyword>
<evidence type="ECO:0000313" key="12">
    <source>
        <dbReference type="EMBL" id="KGP72949.1"/>
    </source>
</evidence>
<dbReference type="GO" id="GO:0005524">
    <property type="term" value="F:ATP binding"/>
    <property type="evidence" value="ECO:0007669"/>
    <property type="project" value="UniProtKB-UniRule"/>
</dbReference>
<keyword evidence="7 11" id="KW-0418">Kinase</keyword>
<protein>
    <recommendedName>
        <fullName evidence="3 11">Shikimate kinase</fullName>
        <shortName evidence="11">SK</shortName>
        <ecNumber evidence="3 11">2.7.1.71</ecNumber>
    </recommendedName>
</protein>
<dbReference type="STRING" id="1385514.N782_08545"/>
<keyword evidence="4 11" id="KW-0028">Amino-acid biosynthesis</keyword>
<gene>
    <name evidence="11" type="primary">aroK</name>
    <name evidence="12" type="ORF">N782_08545</name>
</gene>
<keyword evidence="9 11" id="KW-0057">Aromatic amino acid biosynthesis</keyword>
<dbReference type="PRINTS" id="PR01100">
    <property type="entry name" value="SHIKIMTKNASE"/>
</dbReference>
<comment type="caution">
    <text evidence="12">The sequence shown here is derived from an EMBL/GenBank/DDBJ whole genome shotgun (WGS) entry which is preliminary data.</text>
</comment>
<evidence type="ECO:0000313" key="13">
    <source>
        <dbReference type="Proteomes" id="UP000030147"/>
    </source>
</evidence>
<evidence type="ECO:0000256" key="10">
    <source>
        <dbReference type="ARBA" id="ARBA00048567"/>
    </source>
</evidence>
<evidence type="ECO:0000256" key="4">
    <source>
        <dbReference type="ARBA" id="ARBA00022605"/>
    </source>
</evidence>
<dbReference type="GO" id="GO:0004765">
    <property type="term" value="F:shikimate kinase activity"/>
    <property type="evidence" value="ECO:0007669"/>
    <property type="project" value="UniProtKB-UniRule"/>
</dbReference>